<evidence type="ECO:0000313" key="3">
    <source>
        <dbReference type="EMBL" id="PSR78021.1"/>
    </source>
</evidence>
<keyword evidence="2" id="KW-0472">Membrane</keyword>
<feature type="compositionally biased region" description="Polar residues" evidence="1">
    <location>
        <begin position="280"/>
        <end position="292"/>
    </location>
</feature>
<feature type="transmembrane region" description="Helical" evidence="2">
    <location>
        <begin position="197"/>
        <end position="220"/>
    </location>
</feature>
<proteinExistence type="predicted"/>
<keyword evidence="4" id="KW-1185">Reference proteome</keyword>
<dbReference type="EMBL" id="KZ678625">
    <property type="protein sequence ID" value="PSR78021.1"/>
    <property type="molecule type" value="Genomic_DNA"/>
</dbReference>
<feature type="compositionally biased region" description="Acidic residues" evidence="1">
    <location>
        <begin position="463"/>
        <end position="476"/>
    </location>
</feature>
<reference evidence="3 4" key="1">
    <citation type="journal article" date="2018" name="Mycol. Prog.">
        <title>Coniella lustricola, a new species from submerged detritus.</title>
        <authorList>
            <person name="Raudabaugh D.B."/>
            <person name="Iturriaga T."/>
            <person name="Carver A."/>
            <person name="Mondo S."/>
            <person name="Pangilinan J."/>
            <person name="Lipzen A."/>
            <person name="He G."/>
            <person name="Amirebrahimi M."/>
            <person name="Grigoriev I.V."/>
            <person name="Miller A.N."/>
        </authorList>
    </citation>
    <scope>NUCLEOTIDE SEQUENCE [LARGE SCALE GENOMIC DNA]</scope>
    <source>
        <strain evidence="3 4">B22-T-1</strain>
    </source>
</reference>
<feature type="region of interest" description="Disordered" evidence="1">
    <location>
        <begin position="459"/>
        <end position="482"/>
    </location>
</feature>
<feature type="transmembrane region" description="Helical" evidence="2">
    <location>
        <begin position="113"/>
        <end position="137"/>
    </location>
</feature>
<dbReference type="STRING" id="2025994.A0A2T2ZVU2"/>
<evidence type="ECO:0000256" key="2">
    <source>
        <dbReference type="SAM" id="Phobius"/>
    </source>
</evidence>
<feature type="compositionally biased region" description="Pro residues" evidence="1">
    <location>
        <begin position="329"/>
        <end position="344"/>
    </location>
</feature>
<feature type="compositionally biased region" description="Polar residues" evidence="1">
    <location>
        <begin position="304"/>
        <end position="315"/>
    </location>
</feature>
<keyword evidence="2" id="KW-1133">Transmembrane helix</keyword>
<feature type="transmembrane region" description="Helical" evidence="2">
    <location>
        <begin position="84"/>
        <end position="107"/>
    </location>
</feature>
<feature type="compositionally biased region" description="Low complexity" evidence="1">
    <location>
        <begin position="382"/>
        <end position="409"/>
    </location>
</feature>
<name>A0A2T2ZVU2_9PEZI</name>
<dbReference type="AlphaFoldDB" id="A0A2T2ZVU2"/>
<dbReference type="OrthoDB" id="5404940at2759"/>
<evidence type="ECO:0000313" key="4">
    <source>
        <dbReference type="Proteomes" id="UP000241462"/>
    </source>
</evidence>
<feature type="region of interest" description="Disordered" evidence="1">
    <location>
        <begin position="564"/>
        <end position="599"/>
    </location>
</feature>
<protein>
    <submittedName>
        <fullName evidence="3">Uncharacterized protein</fullName>
    </submittedName>
</protein>
<evidence type="ECO:0000256" key="1">
    <source>
        <dbReference type="SAM" id="MobiDB-lite"/>
    </source>
</evidence>
<keyword evidence="2" id="KW-0812">Transmembrane</keyword>
<gene>
    <name evidence="3" type="ORF">BD289DRAFT_444509</name>
</gene>
<organism evidence="3 4">
    <name type="scientific">Coniella lustricola</name>
    <dbReference type="NCBI Taxonomy" id="2025994"/>
    <lineage>
        <taxon>Eukaryota</taxon>
        <taxon>Fungi</taxon>
        <taxon>Dikarya</taxon>
        <taxon>Ascomycota</taxon>
        <taxon>Pezizomycotina</taxon>
        <taxon>Sordariomycetes</taxon>
        <taxon>Sordariomycetidae</taxon>
        <taxon>Diaporthales</taxon>
        <taxon>Schizoparmaceae</taxon>
        <taxon>Coniella</taxon>
    </lineage>
</organism>
<dbReference type="Proteomes" id="UP000241462">
    <property type="component" value="Unassembled WGS sequence"/>
</dbReference>
<sequence length="676" mass="73933">MGAQQPYMYAAAASYGDDGRFPFKPFDPKAVTRASYDYQPPKPKHEGPLLSFNRHPDSHVVPEPRKHFKALGPRTKAGITWLRIASLALRVLQTIAAAGVLFLFVIIDDVSALTAWILRITAGVNMLHCAYGIFHLARPAGARPPASSASYQVFSAVTDLAVLPLYVYGCLSVRTSSDHWGTLLPNESLMNYFLPSLYYTLLAGSVMHLVTLANAVWLAVRFRQITRLPPDMNPLEDNLTSRHRKKLSVATTATDYSERDRRLSGAAYDDPLNHPPSIPFHSTRSSPRNSLASIDPPPRHYQITPHQSPRNSISSFAAADANKRFSAPPSTPFSGPAPAPPPRSPWRNSRSSYTGLPAQDAADLRPPPHQTGLYQTPPSPQSPRSSYNHYSRPSSSRAGAAAVAASQQPSSPPREPRFTESWQTSESLFGRTHDINSRARKANSTGAAAYEALINNQRRFDLSDSESDYGDDDNDDRNDKMRPSQEEMMMLNDRHNGHDDGDLASRRMTHPNPLRANPLLPGLDTTNDVDIGKTKAPIRTNTRFIPQMATSTVLSNISLGDKRVNGGATNTSTNTTNEIESPKRNAANRNTWAPRNRDSSIQGEADFCAKPYGDLKSATPPLMLQVVGSDRQVSSGSDLGAGRLAAGRDFSFSRRNVSGKLAEEGRVATMGIGRAC</sequence>
<feature type="region of interest" description="Disordered" evidence="1">
    <location>
        <begin position="246"/>
        <end position="444"/>
    </location>
</feature>
<dbReference type="InParanoid" id="A0A2T2ZVU2"/>
<accession>A0A2T2ZVU2</accession>